<organism evidence="2 3">
    <name type="scientific">Streptomyces beijiangensis</name>
    <dbReference type="NCBI Taxonomy" id="163361"/>
    <lineage>
        <taxon>Bacteria</taxon>
        <taxon>Bacillati</taxon>
        <taxon>Actinomycetota</taxon>
        <taxon>Actinomycetes</taxon>
        <taxon>Kitasatosporales</taxon>
        <taxon>Streptomycetaceae</taxon>
        <taxon>Streptomyces</taxon>
    </lineage>
</organism>
<gene>
    <name evidence="2" type="ORF">J0695_05915</name>
</gene>
<evidence type="ECO:0000313" key="3">
    <source>
        <dbReference type="Proteomes" id="UP000664167"/>
    </source>
</evidence>
<accession>A0A939F5E5</accession>
<protein>
    <submittedName>
        <fullName evidence="2">Uncharacterized protein</fullName>
    </submittedName>
</protein>
<keyword evidence="1" id="KW-0732">Signal</keyword>
<evidence type="ECO:0000256" key="1">
    <source>
        <dbReference type="SAM" id="SignalP"/>
    </source>
</evidence>
<dbReference type="EMBL" id="JAFLRJ010000044">
    <property type="protein sequence ID" value="MBO0511347.1"/>
    <property type="molecule type" value="Genomic_DNA"/>
</dbReference>
<reference evidence="2" key="1">
    <citation type="submission" date="2021-03" db="EMBL/GenBank/DDBJ databases">
        <title>Streptomyces poriferae sp. nov., a novel marine sponge-derived Actinobacteria species with anti-MRSA activity.</title>
        <authorList>
            <person name="Sandoval-Powers M."/>
            <person name="Kralova S."/>
            <person name="Nguyen G.-S."/>
            <person name="Fawwal D."/>
            <person name="Degnes K."/>
            <person name="Klinkenberg G."/>
            <person name="Sletta H."/>
            <person name="Wentzel A."/>
            <person name="Liles M.R."/>
        </authorList>
    </citation>
    <scope>NUCLEOTIDE SEQUENCE</scope>
    <source>
        <strain evidence="2">DSM 41794</strain>
    </source>
</reference>
<dbReference type="AlphaFoldDB" id="A0A939F5E5"/>
<keyword evidence="3" id="KW-1185">Reference proteome</keyword>
<comment type="caution">
    <text evidence="2">The sequence shown here is derived from an EMBL/GenBank/DDBJ whole genome shotgun (WGS) entry which is preliminary data.</text>
</comment>
<name>A0A939F5E5_9ACTN</name>
<feature type="chain" id="PRO_5037004275" evidence="1">
    <location>
        <begin position="33"/>
        <end position="120"/>
    </location>
</feature>
<proteinExistence type="predicted"/>
<evidence type="ECO:0000313" key="2">
    <source>
        <dbReference type="EMBL" id="MBO0511347.1"/>
    </source>
</evidence>
<feature type="signal peptide" evidence="1">
    <location>
        <begin position="1"/>
        <end position="32"/>
    </location>
</feature>
<sequence length="120" mass="12479">MTRYITGSIIAGLLSVAAVGGVLVAPASSASADTRVTPKTISYKCSSWKNDAGTIGYAECTNLANIDRFRAKVTCISYTGAQHIEYGAWVGNNKKSSHKCAGADAGQAGVYHTGYQVDLG</sequence>
<dbReference type="RefSeq" id="WP_206960768.1">
    <property type="nucleotide sequence ID" value="NZ_BAAAJJ010000002.1"/>
</dbReference>
<dbReference type="Proteomes" id="UP000664167">
    <property type="component" value="Unassembled WGS sequence"/>
</dbReference>